<protein>
    <submittedName>
        <fullName evidence="1">Fe-S cluster assembly iron-binding protein IscA</fullName>
    </submittedName>
</protein>
<dbReference type="AlphaFoldDB" id="A0A1H7WRJ9"/>
<dbReference type="STRING" id="43775.SAMN04489760_107107"/>
<proteinExistence type="predicted"/>
<sequence>MFEVSEEASKKIKEFLAEQKGLQAIRILVTEGGWRGPFLVMALDEQKEDDEVFTDRGVTFLVEKSLFEKANPISIDYVHSTFGSGYILNSELMKHWKGGVFGGCRNICESCEDFK</sequence>
<reference evidence="1 2" key="1">
    <citation type="submission" date="2016-10" db="EMBL/GenBank/DDBJ databases">
        <authorList>
            <person name="de Groot N.N."/>
        </authorList>
    </citation>
    <scope>NUCLEOTIDE SEQUENCE [LARGE SCALE GENOMIC DNA]</scope>
    <source>
        <strain evidence="1 2">DSM 8423</strain>
    </source>
</reference>
<dbReference type="Gene3D" id="2.60.300.12">
    <property type="entry name" value="HesB-like domain"/>
    <property type="match status" value="1"/>
</dbReference>
<keyword evidence="2" id="KW-1185">Reference proteome</keyword>
<dbReference type="SUPFAM" id="SSF89360">
    <property type="entry name" value="HesB-like domain"/>
    <property type="match status" value="1"/>
</dbReference>
<organism evidence="1 2">
    <name type="scientific">Syntrophus gentianae</name>
    <dbReference type="NCBI Taxonomy" id="43775"/>
    <lineage>
        <taxon>Bacteria</taxon>
        <taxon>Pseudomonadati</taxon>
        <taxon>Thermodesulfobacteriota</taxon>
        <taxon>Syntrophia</taxon>
        <taxon>Syntrophales</taxon>
        <taxon>Syntrophaceae</taxon>
        <taxon>Syntrophus</taxon>
    </lineage>
</organism>
<dbReference type="OrthoDB" id="5460919at2"/>
<name>A0A1H7WRJ9_9BACT</name>
<dbReference type="InterPro" id="IPR035903">
    <property type="entry name" value="HesB-like_dom_sf"/>
</dbReference>
<accession>A0A1H7WRJ9</accession>
<evidence type="ECO:0000313" key="2">
    <source>
        <dbReference type="Proteomes" id="UP000198744"/>
    </source>
</evidence>
<dbReference type="EMBL" id="FOBS01000007">
    <property type="protein sequence ID" value="SEM23668.1"/>
    <property type="molecule type" value="Genomic_DNA"/>
</dbReference>
<gene>
    <name evidence="1" type="ORF">SAMN04489760_107107</name>
</gene>
<dbReference type="RefSeq" id="WP_093882965.1">
    <property type="nucleotide sequence ID" value="NZ_FOBS01000007.1"/>
</dbReference>
<dbReference type="Proteomes" id="UP000198744">
    <property type="component" value="Unassembled WGS sequence"/>
</dbReference>
<dbReference type="NCBIfam" id="NF038090">
    <property type="entry name" value="IscA_HesB_Se"/>
    <property type="match status" value="1"/>
</dbReference>
<evidence type="ECO:0000313" key="1">
    <source>
        <dbReference type="EMBL" id="SEM23668.1"/>
    </source>
</evidence>